<evidence type="ECO:0000313" key="2">
    <source>
        <dbReference type="WBParaSite" id="PEQ_0001315701-mRNA-1"/>
    </source>
</evidence>
<dbReference type="AlphaFoldDB" id="A0A914S495"/>
<name>A0A914S495_PAREQ</name>
<sequence>MDDRDALKVVMGPEFQRSNDCLAPGQKPRTADIVRALLHLAKAMQGNKAEMVKTCTRKNDYCYNVTADVNIISKVKMAGCASLKCIVRTSSVKDGKDLEDTNICTEHRTFLGRAEHPKMNAVSLGVMNSRTDEAEVHSKPQPHATESHVLLLLRSEKTVCSMDNASGAHIVFSH</sequence>
<keyword evidence="1" id="KW-1185">Reference proteome</keyword>
<protein>
    <submittedName>
        <fullName evidence="2">Uncharacterized protein</fullName>
    </submittedName>
</protein>
<accession>A0A914S495</accession>
<proteinExistence type="predicted"/>
<dbReference type="WBParaSite" id="PEQ_0001315701-mRNA-1">
    <property type="protein sequence ID" value="PEQ_0001315701-mRNA-1"/>
    <property type="gene ID" value="PEQ_0001315701"/>
</dbReference>
<reference evidence="2" key="1">
    <citation type="submission" date="2022-11" db="UniProtKB">
        <authorList>
            <consortium name="WormBaseParasite"/>
        </authorList>
    </citation>
    <scope>IDENTIFICATION</scope>
</reference>
<evidence type="ECO:0000313" key="1">
    <source>
        <dbReference type="Proteomes" id="UP000887564"/>
    </source>
</evidence>
<dbReference type="Proteomes" id="UP000887564">
    <property type="component" value="Unplaced"/>
</dbReference>
<organism evidence="1 2">
    <name type="scientific">Parascaris equorum</name>
    <name type="common">Equine roundworm</name>
    <dbReference type="NCBI Taxonomy" id="6256"/>
    <lineage>
        <taxon>Eukaryota</taxon>
        <taxon>Metazoa</taxon>
        <taxon>Ecdysozoa</taxon>
        <taxon>Nematoda</taxon>
        <taxon>Chromadorea</taxon>
        <taxon>Rhabditida</taxon>
        <taxon>Spirurina</taxon>
        <taxon>Ascaridomorpha</taxon>
        <taxon>Ascaridoidea</taxon>
        <taxon>Ascarididae</taxon>
        <taxon>Parascaris</taxon>
    </lineage>
</organism>